<reference evidence="1" key="1">
    <citation type="submission" date="2017-08" db="EMBL/GenBank/DDBJ databases">
        <authorList>
            <person name="de Groot N.N."/>
        </authorList>
    </citation>
    <scope>NUCLEOTIDE SEQUENCE [LARGE SCALE GENOMIC DNA]</scope>
    <source>
        <strain evidence="1">JA234</strain>
    </source>
</reference>
<organism evidence="1 2">
    <name type="scientific">Cereibacter ovatus</name>
    <dbReference type="NCBI Taxonomy" id="439529"/>
    <lineage>
        <taxon>Bacteria</taxon>
        <taxon>Pseudomonadati</taxon>
        <taxon>Pseudomonadota</taxon>
        <taxon>Alphaproteobacteria</taxon>
        <taxon>Rhodobacterales</taxon>
        <taxon>Paracoccaceae</taxon>
        <taxon>Cereibacter</taxon>
    </lineage>
</organism>
<sequence length="69" mass="7668">MGKKPDAGQEVHGSTVPVKAPETPVCIRRTRVAFCLYYKVLERGHFPWPKATEGKVALTPAQMAMLWEG</sequence>
<dbReference type="OrthoDB" id="9801450at2"/>
<evidence type="ECO:0000313" key="2">
    <source>
        <dbReference type="Proteomes" id="UP000219467"/>
    </source>
</evidence>
<dbReference type="Proteomes" id="UP000219467">
    <property type="component" value="Unassembled WGS sequence"/>
</dbReference>
<dbReference type="Pfam" id="PF05717">
    <property type="entry name" value="TnpB_IS66"/>
    <property type="match status" value="1"/>
</dbReference>
<accession>A0A285D3Y5</accession>
<dbReference type="InterPro" id="IPR008878">
    <property type="entry name" value="Transposase_IS66_Orf2"/>
</dbReference>
<dbReference type="AlphaFoldDB" id="A0A285D3Y5"/>
<evidence type="ECO:0000313" key="1">
    <source>
        <dbReference type="EMBL" id="SNX74492.1"/>
    </source>
</evidence>
<proteinExistence type="predicted"/>
<keyword evidence="2" id="KW-1185">Reference proteome</keyword>
<dbReference type="EMBL" id="OAOQ01000023">
    <property type="protein sequence ID" value="SNX74492.1"/>
    <property type="molecule type" value="Genomic_DNA"/>
</dbReference>
<name>A0A285D3Y5_9RHOB</name>
<protein>
    <submittedName>
        <fullName evidence="1">IS66 Orf2 like protein</fullName>
    </submittedName>
</protein>
<dbReference type="RefSeq" id="WP_097031700.1">
    <property type="nucleotide sequence ID" value="NZ_OAOQ01000023.1"/>
</dbReference>
<gene>
    <name evidence="1" type="ORF">SAMN05878503_1236</name>
</gene>